<feature type="non-terminal residue" evidence="2">
    <location>
        <position position="502"/>
    </location>
</feature>
<gene>
    <name evidence="2" type="ORF">ENJ65_00870</name>
</gene>
<accession>A0A832N5V8</accession>
<dbReference type="EMBL" id="DRNF01000061">
    <property type="protein sequence ID" value="HHJ80166.1"/>
    <property type="molecule type" value="Genomic_DNA"/>
</dbReference>
<evidence type="ECO:0000256" key="1">
    <source>
        <dbReference type="SAM" id="SignalP"/>
    </source>
</evidence>
<keyword evidence="1" id="KW-0732">Signal</keyword>
<reference evidence="2" key="1">
    <citation type="journal article" date="2020" name="mSystems">
        <title>Genome- and Community-Level Interaction Insights into Carbon Utilization and Element Cycling Functions of Hydrothermarchaeota in Hydrothermal Sediment.</title>
        <authorList>
            <person name="Zhou Z."/>
            <person name="Liu Y."/>
            <person name="Xu W."/>
            <person name="Pan J."/>
            <person name="Luo Z.H."/>
            <person name="Li M."/>
        </authorList>
    </citation>
    <scope>NUCLEOTIDE SEQUENCE [LARGE SCALE GENOMIC DNA]</scope>
    <source>
        <strain evidence="2">HyVt-505</strain>
    </source>
</reference>
<evidence type="ECO:0000313" key="2">
    <source>
        <dbReference type="EMBL" id="HHJ80166.1"/>
    </source>
</evidence>
<dbReference type="AlphaFoldDB" id="A0A832N5V8"/>
<dbReference type="Pfam" id="PF13385">
    <property type="entry name" value="Laminin_G_3"/>
    <property type="match status" value="1"/>
</dbReference>
<name>A0A832N5V8_9GAMM</name>
<sequence>MNKLIHTLLLVLSGLLLVACDNVPLEPGIATDNSALRNYTGPEPASSDVQSFKTNLWDNLLAKCGNCHGSNGQSPTFVRSDDINLAYNDAMTVVNLDTPADSRLVSKVAAGHNCWEASNNACAVIMTAYIENWLGGSGDGLGKQIVLLPPVVKDAGDSKSLPADSSLFASTVYPLLTQYCADCHAESAQIPQAPYFSGSDVDAAYDALKSSYKLDLDTPANSRLVVRLRNEFHNCWDDCQANADELEQAIIDFSNGIALTQVDPQLILSKALTLADGSIASGGSRHEDNVIALYEFKQGSGSTIYDVSGISPALHLQLSGTEGVDYKWVGGWGVDFINSKAQGRTSDSKKLSDFIKASGEYSIEAWVVPANVNQEGPARIISYSAGVNDRNFTLGQTLYNYDFLNRSTTTDANGEPALSSADADEDLQATEQHVVITYDPVNGRSIFVNGVFTDDLDGQQPGNLNDWDETFAFILANEVTNDRPWQGKLRLVAVHNRAMTLS</sequence>
<feature type="signal peptide" evidence="1">
    <location>
        <begin position="1"/>
        <end position="19"/>
    </location>
</feature>
<dbReference type="InterPro" id="IPR013320">
    <property type="entry name" value="ConA-like_dom_sf"/>
</dbReference>
<dbReference type="PROSITE" id="PS51257">
    <property type="entry name" value="PROKAR_LIPOPROTEIN"/>
    <property type="match status" value="1"/>
</dbReference>
<protein>
    <submittedName>
        <fullName evidence="2">LamG domain-containing protein</fullName>
    </submittedName>
</protein>
<dbReference type="Proteomes" id="UP000885832">
    <property type="component" value="Unassembled WGS sequence"/>
</dbReference>
<proteinExistence type="predicted"/>
<feature type="chain" id="PRO_5032346814" evidence="1">
    <location>
        <begin position="20"/>
        <end position="502"/>
    </location>
</feature>
<dbReference type="Gene3D" id="2.60.120.200">
    <property type="match status" value="1"/>
</dbReference>
<comment type="caution">
    <text evidence="2">The sequence shown here is derived from an EMBL/GenBank/DDBJ whole genome shotgun (WGS) entry which is preliminary data.</text>
</comment>
<dbReference type="SUPFAM" id="SSF49899">
    <property type="entry name" value="Concanavalin A-like lectins/glucanases"/>
    <property type="match status" value="1"/>
</dbReference>
<organism evidence="2">
    <name type="scientific">Candidatus Tenderia electrophaga</name>
    <dbReference type="NCBI Taxonomy" id="1748243"/>
    <lineage>
        <taxon>Bacteria</taxon>
        <taxon>Pseudomonadati</taxon>
        <taxon>Pseudomonadota</taxon>
        <taxon>Gammaproteobacteria</taxon>
        <taxon>Candidatus Tenderiales</taxon>
        <taxon>Candidatus Tenderiaceae</taxon>
        <taxon>Candidatus Tenderia</taxon>
    </lineage>
</organism>